<dbReference type="EMBL" id="WTPW01000220">
    <property type="protein sequence ID" value="KAF0533387.1"/>
    <property type="molecule type" value="Genomic_DNA"/>
</dbReference>
<dbReference type="GO" id="GO:0042147">
    <property type="term" value="P:retrograde transport, endosome to Golgi"/>
    <property type="evidence" value="ECO:0007669"/>
    <property type="project" value="TreeGrafter"/>
</dbReference>
<keyword evidence="5 10" id="KW-1133">Transmembrane helix</keyword>
<dbReference type="GO" id="GO:0000149">
    <property type="term" value="F:SNARE binding"/>
    <property type="evidence" value="ECO:0007669"/>
    <property type="project" value="TreeGrafter"/>
</dbReference>
<dbReference type="Gene3D" id="1.20.5.110">
    <property type="match status" value="1"/>
</dbReference>
<name>A0A8H4AU96_GIGMA</name>
<dbReference type="OrthoDB" id="430637at2759"/>
<dbReference type="GO" id="GO:0005794">
    <property type="term" value="C:Golgi apparatus"/>
    <property type="evidence" value="ECO:0007669"/>
    <property type="project" value="TreeGrafter"/>
</dbReference>
<feature type="coiled-coil region" evidence="9">
    <location>
        <begin position="42"/>
        <end position="98"/>
    </location>
</feature>
<dbReference type="InterPro" id="IPR007705">
    <property type="entry name" value="Vesicle_trsprt_v-SNARE_N"/>
</dbReference>
<keyword evidence="13" id="KW-1185">Reference proteome</keyword>
<evidence type="ECO:0000256" key="5">
    <source>
        <dbReference type="ARBA" id="ARBA00022989"/>
    </source>
</evidence>
<dbReference type="CDD" id="cd15862">
    <property type="entry name" value="SNARE_Vti1"/>
    <property type="match status" value="1"/>
</dbReference>
<keyword evidence="2" id="KW-0813">Transport</keyword>
<feature type="domain" description="T-SNARE coiled-coil homology" evidence="11">
    <location>
        <begin position="127"/>
        <end position="194"/>
    </location>
</feature>
<dbReference type="InterPro" id="IPR038407">
    <property type="entry name" value="v-SNARE_N_sf"/>
</dbReference>
<dbReference type="GO" id="GO:0005484">
    <property type="term" value="F:SNAP receptor activity"/>
    <property type="evidence" value="ECO:0007669"/>
    <property type="project" value="TreeGrafter"/>
</dbReference>
<dbReference type="InterPro" id="IPR010989">
    <property type="entry name" value="SNARE"/>
</dbReference>
<accession>A0A8H4AU96</accession>
<evidence type="ECO:0000256" key="9">
    <source>
        <dbReference type="SAM" id="Coils"/>
    </source>
</evidence>
<evidence type="ECO:0000256" key="7">
    <source>
        <dbReference type="ARBA" id="ARBA00023136"/>
    </source>
</evidence>
<reference evidence="12 13" key="1">
    <citation type="journal article" date="2019" name="Environ. Microbiol.">
        <title>At the nexus of three kingdoms: the genome of the mycorrhizal fungus Gigaspora margarita provides insights into plant, endobacterial and fungal interactions.</title>
        <authorList>
            <person name="Venice F."/>
            <person name="Ghignone S."/>
            <person name="Salvioli di Fossalunga A."/>
            <person name="Amselem J."/>
            <person name="Novero M."/>
            <person name="Xianan X."/>
            <person name="Sedzielewska Toro K."/>
            <person name="Morin E."/>
            <person name="Lipzen A."/>
            <person name="Grigoriev I.V."/>
            <person name="Henrissat B."/>
            <person name="Martin F.M."/>
            <person name="Bonfante P."/>
        </authorList>
    </citation>
    <scope>NUCLEOTIDE SEQUENCE [LARGE SCALE GENOMIC DNA]</scope>
    <source>
        <strain evidence="12 13">BEG34</strain>
    </source>
</reference>
<dbReference type="PANTHER" id="PTHR21230">
    <property type="entry name" value="VESICLE TRANSPORT V-SNARE PROTEIN VTI1-RELATED"/>
    <property type="match status" value="1"/>
</dbReference>
<dbReference type="Pfam" id="PF05008">
    <property type="entry name" value="V-SNARE"/>
    <property type="match status" value="1"/>
</dbReference>
<gene>
    <name evidence="12" type="ORF">F8M41_010524</name>
</gene>
<dbReference type="Gene3D" id="1.20.58.400">
    <property type="entry name" value="t-snare proteins"/>
    <property type="match status" value="1"/>
</dbReference>
<dbReference type="SUPFAM" id="SSF47661">
    <property type="entry name" value="t-snare proteins"/>
    <property type="match status" value="1"/>
</dbReference>
<dbReference type="GO" id="GO:0048280">
    <property type="term" value="P:vesicle fusion with Golgi apparatus"/>
    <property type="evidence" value="ECO:0007669"/>
    <property type="project" value="TreeGrafter"/>
</dbReference>
<evidence type="ECO:0000256" key="3">
    <source>
        <dbReference type="ARBA" id="ARBA00022692"/>
    </source>
</evidence>
<organism evidence="12 13">
    <name type="scientific">Gigaspora margarita</name>
    <dbReference type="NCBI Taxonomy" id="4874"/>
    <lineage>
        <taxon>Eukaryota</taxon>
        <taxon>Fungi</taxon>
        <taxon>Fungi incertae sedis</taxon>
        <taxon>Mucoromycota</taxon>
        <taxon>Glomeromycotina</taxon>
        <taxon>Glomeromycetes</taxon>
        <taxon>Diversisporales</taxon>
        <taxon>Gigasporaceae</taxon>
        <taxon>Gigaspora</taxon>
    </lineage>
</organism>
<evidence type="ECO:0000259" key="11">
    <source>
        <dbReference type="SMART" id="SM00397"/>
    </source>
</evidence>
<comment type="subcellular location">
    <subcellularLocation>
        <location evidence="8">Prevacuolar compartment membrane</location>
        <topology evidence="8">Single-pass type IV membrane protein</topology>
    </subcellularLocation>
</comment>
<dbReference type="Proteomes" id="UP000439903">
    <property type="component" value="Unassembled WGS sequence"/>
</dbReference>
<dbReference type="PANTHER" id="PTHR21230:SF26">
    <property type="entry name" value="VESICLE TRANSPORT THROUGH INTERACTION WITH T-SNARES HOMOLOG 1A"/>
    <property type="match status" value="1"/>
</dbReference>
<keyword evidence="6 9" id="KW-0175">Coiled coil</keyword>
<dbReference type="GO" id="GO:0006891">
    <property type="term" value="P:intra-Golgi vesicle-mediated transport"/>
    <property type="evidence" value="ECO:0007669"/>
    <property type="project" value="TreeGrafter"/>
</dbReference>
<comment type="similarity">
    <text evidence="1">Belongs to the VTI1 family.</text>
</comment>
<keyword evidence="3 10" id="KW-0812">Transmembrane</keyword>
<dbReference type="InterPro" id="IPR000727">
    <property type="entry name" value="T_SNARE_dom"/>
</dbReference>
<dbReference type="FunFam" id="1.20.5.110:FF:000002">
    <property type="entry name" value="Vesicle transport through interaction with t-SNAREsB"/>
    <property type="match status" value="1"/>
</dbReference>
<evidence type="ECO:0000256" key="2">
    <source>
        <dbReference type="ARBA" id="ARBA00022448"/>
    </source>
</evidence>
<dbReference type="SMART" id="SM00397">
    <property type="entry name" value="t_SNARE"/>
    <property type="match status" value="1"/>
</dbReference>
<comment type="caution">
    <text evidence="12">The sequence shown here is derived from an EMBL/GenBank/DDBJ whole genome shotgun (WGS) entry which is preliminary data.</text>
</comment>
<evidence type="ECO:0000256" key="10">
    <source>
        <dbReference type="SAM" id="Phobius"/>
    </source>
</evidence>
<evidence type="ECO:0000256" key="6">
    <source>
        <dbReference type="ARBA" id="ARBA00023054"/>
    </source>
</evidence>
<dbReference type="GO" id="GO:0031201">
    <property type="term" value="C:SNARE complex"/>
    <property type="evidence" value="ECO:0007669"/>
    <property type="project" value="TreeGrafter"/>
</dbReference>
<dbReference type="FunFam" id="1.20.58.400:FF:000001">
    <property type="entry name" value="Vesicle transport through interaction with t-SNAREs homolog 1A"/>
    <property type="match status" value="1"/>
</dbReference>
<feature type="transmembrane region" description="Helical" evidence="10">
    <location>
        <begin position="203"/>
        <end position="222"/>
    </location>
</feature>
<dbReference type="SUPFAM" id="SSF58038">
    <property type="entry name" value="SNARE fusion complex"/>
    <property type="match status" value="1"/>
</dbReference>
<evidence type="ECO:0000256" key="1">
    <source>
        <dbReference type="ARBA" id="ARBA00006108"/>
    </source>
</evidence>
<protein>
    <submittedName>
        <fullName evidence="12">V-snare-domain-containing protein</fullName>
    </submittedName>
</protein>
<evidence type="ECO:0000313" key="12">
    <source>
        <dbReference type="EMBL" id="KAF0533387.1"/>
    </source>
</evidence>
<dbReference type="GO" id="GO:0006896">
    <property type="term" value="P:Golgi to vacuole transport"/>
    <property type="evidence" value="ECO:0007669"/>
    <property type="project" value="TreeGrafter"/>
</dbReference>
<dbReference type="GO" id="GO:0005789">
    <property type="term" value="C:endoplasmic reticulum membrane"/>
    <property type="evidence" value="ECO:0007669"/>
    <property type="project" value="TreeGrafter"/>
</dbReference>
<evidence type="ECO:0000313" key="13">
    <source>
        <dbReference type="Proteomes" id="UP000439903"/>
    </source>
</evidence>
<dbReference type="GO" id="GO:0031902">
    <property type="term" value="C:late endosome membrane"/>
    <property type="evidence" value="ECO:0007669"/>
    <property type="project" value="TreeGrafter"/>
</dbReference>
<dbReference type="AlphaFoldDB" id="A0A8H4AU96"/>
<keyword evidence="7 10" id="KW-0472">Membrane</keyword>
<sequence>MNAASELFESYEHDFDQISQSITTKINSTLPSQSGEIRKATLRATEREIEEAEEIIGQMELESVNLQPSTRTRLQAKMRLYKSNLEKLKRDFKNASANGSGPTDRDELLAGASGTDLDSAILDQRARLLNGTERLADSSKRLQESQRIALETETIGASVLDDIRRQREQILHTRNTLMEADSYIDKAQRTLKGMTRRMQTNRMLTASIIFILVALILFVLYVKLFW</sequence>
<evidence type="ECO:0000256" key="8">
    <source>
        <dbReference type="ARBA" id="ARBA00060376"/>
    </source>
</evidence>
<proteinExistence type="inferred from homology"/>
<keyword evidence="4" id="KW-0653">Protein transport</keyword>
<evidence type="ECO:0000256" key="4">
    <source>
        <dbReference type="ARBA" id="ARBA00022927"/>
    </source>
</evidence>
<dbReference type="GO" id="GO:0005829">
    <property type="term" value="C:cytosol"/>
    <property type="evidence" value="ECO:0007669"/>
    <property type="project" value="GOC"/>
</dbReference>
<dbReference type="GO" id="GO:0012507">
    <property type="term" value="C:ER to Golgi transport vesicle membrane"/>
    <property type="evidence" value="ECO:0007669"/>
    <property type="project" value="TreeGrafter"/>
</dbReference>
<dbReference type="GO" id="GO:0006886">
    <property type="term" value="P:intracellular protein transport"/>
    <property type="evidence" value="ECO:0007669"/>
    <property type="project" value="InterPro"/>
</dbReference>
<dbReference type="Pfam" id="PF12352">
    <property type="entry name" value="V-SNARE_C"/>
    <property type="match status" value="1"/>
</dbReference>
<dbReference type="GO" id="GO:0016236">
    <property type="term" value="P:macroautophagy"/>
    <property type="evidence" value="ECO:0007669"/>
    <property type="project" value="TreeGrafter"/>
</dbReference>